<dbReference type="PANTHER" id="PTHR11748">
    <property type="entry name" value="D-LACTATE DEHYDROGENASE"/>
    <property type="match status" value="1"/>
</dbReference>
<feature type="non-terminal residue" evidence="3">
    <location>
        <position position="122"/>
    </location>
</feature>
<dbReference type="GO" id="GO:1903457">
    <property type="term" value="P:lactate catabolic process"/>
    <property type="evidence" value="ECO:0007669"/>
    <property type="project" value="TreeGrafter"/>
</dbReference>
<proteinExistence type="inferred from homology"/>
<dbReference type="GO" id="GO:0008720">
    <property type="term" value="F:D-lactate dehydrogenase (NAD+) activity"/>
    <property type="evidence" value="ECO:0007669"/>
    <property type="project" value="TreeGrafter"/>
</dbReference>
<protein>
    <submittedName>
        <fullName evidence="3">FAD-binding protein</fullName>
    </submittedName>
</protein>
<dbReference type="SUPFAM" id="SSF56176">
    <property type="entry name" value="FAD-binding/transporter-associated domain-like"/>
    <property type="match status" value="1"/>
</dbReference>
<dbReference type="GO" id="GO:0050660">
    <property type="term" value="F:flavin adenine dinucleotide binding"/>
    <property type="evidence" value="ECO:0007669"/>
    <property type="project" value="InterPro"/>
</dbReference>
<dbReference type="InterPro" id="IPR016169">
    <property type="entry name" value="FAD-bd_PCMH_sub2"/>
</dbReference>
<dbReference type="GO" id="GO:0004458">
    <property type="term" value="F:D-lactate dehydrogenase (cytochrome) activity"/>
    <property type="evidence" value="ECO:0007669"/>
    <property type="project" value="TreeGrafter"/>
</dbReference>
<reference evidence="3 4" key="1">
    <citation type="submission" date="2018-11" db="EMBL/GenBank/DDBJ databases">
        <title>Genetic determinants and prediction of antibiotic resistance phenotypes in Helicobacter pylori.</title>
        <authorList>
            <person name="Wagner K."/>
        </authorList>
    </citation>
    <scope>NUCLEOTIDE SEQUENCE [LARGE SCALE GENOMIC DNA]</scope>
    <source>
        <strain evidence="3 4">ZH70</strain>
    </source>
</reference>
<comment type="similarity">
    <text evidence="1">Belongs to the FAD-binding oxidoreductase/transferase type 4 family.</text>
</comment>
<dbReference type="InterPro" id="IPR036318">
    <property type="entry name" value="FAD-bd_PCMH-like_sf"/>
</dbReference>
<organism evidence="3 4">
    <name type="scientific">Helicobacter pylori</name>
    <name type="common">Campylobacter pylori</name>
    <dbReference type="NCBI Taxonomy" id="210"/>
    <lineage>
        <taxon>Bacteria</taxon>
        <taxon>Pseudomonadati</taxon>
        <taxon>Campylobacterota</taxon>
        <taxon>Epsilonproteobacteria</taxon>
        <taxon>Campylobacterales</taxon>
        <taxon>Helicobacteraceae</taxon>
        <taxon>Helicobacter</taxon>
    </lineage>
</organism>
<dbReference type="PANTHER" id="PTHR11748:SF111">
    <property type="entry name" value="D-LACTATE DEHYDROGENASE, MITOCHONDRIAL-RELATED"/>
    <property type="match status" value="1"/>
</dbReference>
<dbReference type="AlphaFoldDB" id="A0A438WB41"/>
<gene>
    <name evidence="3" type="ORF">EC518_13040</name>
</gene>
<evidence type="ECO:0000256" key="1">
    <source>
        <dbReference type="ARBA" id="ARBA00008000"/>
    </source>
</evidence>
<comment type="caution">
    <text evidence="3">The sequence shown here is derived from an EMBL/GenBank/DDBJ whole genome shotgun (WGS) entry which is preliminary data.</text>
</comment>
<dbReference type="Proteomes" id="UP000289022">
    <property type="component" value="Unassembled WGS sequence"/>
</dbReference>
<feature type="domain" description="FAD linked oxidase N-terminal" evidence="2">
    <location>
        <begin position="2"/>
        <end position="62"/>
    </location>
</feature>
<evidence type="ECO:0000313" key="3">
    <source>
        <dbReference type="EMBL" id="RVZ21469.1"/>
    </source>
</evidence>
<dbReference type="InterPro" id="IPR006094">
    <property type="entry name" value="Oxid_FAD_bind_N"/>
</dbReference>
<dbReference type="Gene3D" id="3.30.465.10">
    <property type="match status" value="1"/>
</dbReference>
<dbReference type="EMBL" id="RJGP01001239">
    <property type="protein sequence ID" value="RVZ21469.1"/>
    <property type="molecule type" value="Genomic_DNA"/>
</dbReference>
<feature type="non-terminal residue" evidence="3">
    <location>
        <position position="1"/>
    </location>
</feature>
<evidence type="ECO:0000259" key="2">
    <source>
        <dbReference type="Pfam" id="PF01565"/>
    </source>
</evidence>
<evidence type="ECO:0000313" key="4">
    <source>
        <dbReference type="Proteomes" id="UP000289022"/>
    </source>
</evidence>
<name>A0A438WB41_HELPX</name>
<accession>A0A438WB41</accession>
<sequence>ANALLKPYHKKIGPDPATINTAMIGGIVANNASGMCCGVEQNSYKTLKSLRVILADGTLLDTANQESVEGFKNARKDLIEGVLNLRKEILKDKELHALIKKKYEIKNTTGYSLNALIDFEDP</sequence>
<dbReference type="Pfam" id="PF01565">
    <property type="entry name" value="FAD_binding_4"/>
    <property type="match status" value="1"/>
</dbReference>